<protein>
    <recommendedName>
        <fullName evidence="3">MBL fold metallo-hydrolase</fullName>
    </recommendedName>
</protein>
<dbReference type="AlphaFoldDB" id="A0A975FP36"/>
<dbReference type="InterPro" id="IPR036866">
    <property type="entry name" value="RibonucZ/Hydroxyglut_hydro"/>
</dbReference>
<gene>
    <name evidence="1" type="ORF">G127AT_02080</name>
</gene>
<dbReference type="Gene3D" id="3.60.15.10">
    <property type="entry name" value="Ribonuclease Z/Hydroxyacylglutathione hydrolase-like"/>
    <property type="match status" value="1"/>
</dbReference>
<organism evidence="1 2">
    <name type="scientific">Agromyces archimandritae</name>
    <dbReference type="NCBI Taxonomy" id="2781962"/>
    <lineage>
        <taxon>Bacteria</taxon>
        <taxon>Bacillati</taxon>
        <taxon>Actinomycetota</taxon>
        <taxon>Actinomycetes</taxon>
        <taxon>Micrococcales</taxon>
        <taxon>Microbacteriaceae</taxon>
        <taxon>Agromyces</taxon>
    </lineage>
</organism>
<proteinExistence type="predicted"/>
<dbReference type="SUPFAM" id="SSF56281">
    <property type="entry name" value="Metallo-hydrolase/oxidoreductase"/>
    <property type="match status" value="1"/>
</dbReference>
<reference evidence="1" key="1">
    <citation type="submission" date="2021-03" db="EMBL/GenBank/DDBJ databases">
        <title>Agromyces archimandritus sp. nov., isolated from the cockroach Archimandrita tessellata.</title>
        <authorList>
            <person name="Guzman J."/>
            <person name="Ortuzar M."/>
            <person name="Poehlein A."/>
            <person name="Daniel R."/>
            <person name="Trujillo M."/>
            <person name="Vilcinskas A."/>
        </authorList>
    </citation>
    <scope>NUCLEOTIDE SEQUENCE</scope>
    <source>
        <strain evidence="1">G127AT</strain>
    </source>
</reference>
<accession>A0A975FP36</accession>
<name>A0A975FP36_9MICO</name>
<dbReference type="RefSeq" id="WP_210899290.1">
    <property type="nucleotide sequence ID" value="NZ_CP071696.1"/>
</dbReference>
<sequence>MARGERVCGPQPAPFTDDPEAALEALRRLDGIEATWVIPGHGPAWSGGVAEAVRTVEQAAARA</sequence>
<dbReference type="EMBL" id="CP071696">
    <property type="protein sequence ID" value="QTX05053.1"/>
    <property type="molecule type" value="Genomic_DNA"/>
</dbReference>
<dbReference type="Proteomes" id="UP000671914">
    <property type="component" value="Chromosome"/>
</dbReference>
<evidence type="ECO:0008006" key="3">
    <source>
        <dbReference type="Google" id="ProtNLM"/>
    </source>
</evidence>
<keyword evidence="2" id="KW-1185">Reference proteome</keyword>
<dbReference type="KEGG" id="aarc:G127AT_02080"/>
<evidence type="ECO:0000313" key="2">
    <source>
        <dbReference type="Proteomes" id="UP000671914"/>
    </source>
</evidence>
<evidence type="ECO:0000313" key="1">
    <source>
        <dbReference type="EMBL" id="QTX05053.1"/>
    </source>
</evidence>